<dbReference type="Proteomes" id="UP001523216">
    <property type="component" value="Unassembled WGS sequence"/>
</dbReference>
<feature type="signal peptide" evidence="1">
    <location>
        <begin position="1"/>
        <end position="19"/>
    </location>
</feature>
<reference evidence="2 3" key="1">
    <citation type="submission" date="2022-06" db="EMBL/GenBank/DDBJ databases">
        <title>Actinoplanes abujensis sp. nov., isolated from Nigerian arid soil.</title>
        <authorList>
            <person name="Ding P."/>
        </authorList>
    </citation>
    <scope>NUCLEOTIDE SEQUENCE [LARGE SCALE GENOMIC DNA]</scope>
    <source>
        <strain evidence="3">TRM88002</strain>
    </source>
</reference>
<protein>
    <recommendedName>
        <fullName evidence="4">Lipoprotein</fullName>
    </recommendedName>
</protein>
<name>A0ABT0XVC4_9ACTN</name>
<evidence type="ECO:0000256" key="1">
    <source>
        <dbReference type="SAM" id="SignalP"/>
    </source>
</evidence>
<feature type="chain" id="PRO_5045091480" description="Lipoprotein" evidence="1">
    <location>
        <begin position="20"/>
        <end position="294"/>
    </location>
</feature>
<evidence type="ECO:0000313" key="3">
    <source>
        <dbReference type="Proteomes" id="UP001523216"/>
    </source>
</evidence>
<organism evidence="2 3">
    <name type="scientific">Paractinoplanes hotanensis</name>
    <dbReference type="NCBI Taxonomy" id="2906497"/>
    <lineage>
        <taxon>Bacteria</taxon>
        <taxon>Bacillati</taxon>
        <taxon>Actinomycetota</taxon>
        <taxon>Actinomycetes</taxon>
        <taxon>Micromonosporales</taxon>
        <taxon>Micromonosporaceae</taxon>
        <taxon>Paractinoplanes</taxon>
    </lineage>
</organism>
<proteinExistence type="predicted"/>
<keyword evidence="3" id="KW-1185">Reference proteome</keyword>
<dbReference type="EMBL" id="JAMQOL010000010">
    <property type="protein sequence ID" value="MCM4077753.1"/>
    <property type="molecule type" value="Genomic_DNA"/>
</dbReference>
<gene>
    <name evidence="2" type="ORF">LXN57_09255</name>
</gene>
<evidence type="ECO:0000313" key="2">
    <source>
        <dbReference type="EMBL" id="MCM4077753.1"/>
    </source>
</evidence>
<evidence type="ECO:0008006" key="4">
    <source>
        <dbReference type="Google" id="ProtNLM"/>
    </source>
</evidence>
<accession>A0ABT0XVC4</accession>
<sequence length="294" mass="30381">MTRLRGTLMAAAVPLFLLAACAQPSATGAGAPDSRESASPYPQGGDELVVRVESSGGFVPPDRTVGTLPAISVYADGRMITEGPVPAIYPGPALPNLQVVKIGPDKVQQLRKEATDAGVRPGTDFGRPNVADAPTTRVTVNTAQGTQSVAVEALNEAQADDPMLTAPQEAARAALAAYVDKLTDLAAGGDPSETGPYAAESLAVLARPYVKQGAEQPAQPEIAWPGPALPGDYLNPAFKIGCVVVSGADADKVLTAAKKANQLTPWTADGAKYLITFRPLLPDEKGCAQFKGNR</sequence>
<comment type="caution">
    <text evidence="2">The sequence shown here is derived from an EMBL/GenBank/DDBJ whole genome shotgun (WGS) entry which is preliminary data.</text>
</comment>
<keyword evidence="1" id="KW-0732">Signal</keyword>
<dbReference type="RefSeq" id="WP_251797599.1">
    <property type="nucleotide sequence ID" value="NZ_JAMQOL010000010.1"/>
</dbReference>
<dbReference type="PROSITE" id="PS51257">
    <property type="entry name" value="PROKAR_LIPOPROTEIN"/>
    <property type="match status" value="1"/>
</dbReference>